<accession>A0A5B8Y476</accession>
<evidence type="ECO:0000256" key="2">
    <source>
        <dbReference type="SAM" id="Phobius"/>
    </source>
</evidence>
<keyword evidence="4" id="KW-1185">Reference proteome</keyword>
<feature type="region of interest" description="Disordered" evidence="1">
    <location>
        <begin position="280"/>
        <end position="300"/>
    </location>
</feature>
<feature type="compositionally biased region" description="Basic and acidic residues" evidence="1">
    <location>
        <begin position="180"/>
        <end position="196"/>
    </location>
</feature>
<dbReference type="EMBL" id="CP041186">
    <property type="protein sequence ID" value="QDG49595.1"/>
    <property type="molecule type" value="Genomic_DNA"/>
</dbReference>
<feature type="transmembrane region" description="Helical" evidence="2">
    <location>
        <begin position="239"/>
        <end position="270"/>
    </location>
</feature>
<keyword evidence="2" id="KW-0472">Membrane</keyword>
<dbReference type="Proteomes" id="UP000315995">
    <property type="component" value="Chromosome"/>
</dbReference>
<evidence type="ECO:0000256" key="1">
    <source>
        <dbReference type="SAM" id="MobiDB-lite"/>
    </source>
</evidence>
<evidence type="ECO:0000313" key="3">
    <source>
        <dbReference type="EMBL" id="QDG49595.1"/>
    </source>
</evidence>
<organism evidence="3 4">
    <name type="scientific">Persicimonas caeni</name>
    <dbReference type="NCBI Taxonomy" id="2292766"/>
    <lineage>
        <taxon>Bacteria</taxon>
        <taxon>Deltaproteobacteria</taxon>
        <taxon>Bradymonadales</taxon>
        <taxon>Bradymonadaceae</taxon>
        <taxon>Persicimonas</taxon>
    </lineage>
</organism>
<evidence type="ECO:0000313" key="4">
    <source>
        <dbReference type="Proteomes" id="UP000315995"/>
    </source>
</evidence>
<feature type="transmembrane region" description="Helical" evidence="2">
    <location>
        <begin position="215"/>
        <end position="233"/>
    </location>
</feature>
<proteinExistence type="predicted"/>
<dbReference type="AlphaFoldDB" id="A0A4Y6PP60"/>
<accession>A0A4Y6PP60</accession>
<keyword evidence="2" id="KW-0812">Transmembrane</keyword>
<name>A0A4Y6PP60_PERCE</name>
<sequence length="300" mass="33974">MYHADPTFNRVLTVFLEQDHASLTPSFIAYELDLTSRAAEQLLDEMVKRSLLDLDFDDNGQLYYTVSADAKFEIEQRREEQRREAASVSRAPQVQAHAPRNDWRQPHGFDGAVGSAAPQAPPRVQQPPYRSRRQPAPDAQSPDGCDGTAGYPSDSWDTDGAAMTLADGPWEPTQPHRPPAHHDGRRRREGESHHHGQDLVRYQQRDLMTHRQADPMVAALLSMLFVGTGQIYNREVGKGLAMFVSCAVLWLFSMGWIVNVWAVVDAYGVAARNRLRNDRMRNDRMPNDRMPNDKARTELT</sequence>
<gene>
    <name evidence="3" type="ORF">FIV42_02220</name>
</gene>
<reference evidence="3 4" key="1">
    <citation type="submission" date="2019-06" db="EMBL/GenBank/DDBJ databases">
        <title>Persicimonas caeni gen. nov., sp. nov., a predatory bacterium isolated from solar saltern.</title>
        <authorList>
            <person name="Wang S."/>
        </authorList>
    </citation>
    <scope>NUCLEOTIDE SEQUENCE [LARGE SCALE GENOMIC DNA]</scope>
    <source>
        <strain evidence="3 4">YN101</strain>
    </source>
</reference>
<keyword evidence="2" id="KW-1133">Transmembrane helix</keyword>
<dbReference type="RefSeq" id="WP_141196092.1">
    <property type="nucleotide sequence ID" value="NZ_CP041186.1"/>
</dbReference>
<dbReference type="OrthoDB" id="9792998at2"/>
<protein>
    <recommendedName>
        <fullName evidence="5">TM2 domain-containing protein</fullName>
    </recommendedName>
</protein>
<feature type="region of interest" description="Disordered" evidence="1">
    <location>
        <begin position="77"/>
        <end position="196"/>
    </location>
</feature>
<evidence type="ECO:0008006" key="5">
    <source>
        <dbReference type="Google" id="ProtNLM"/>
    </source>
</evidence>